<feature type="binding site" evidence="2">
    <location>
        <position position="114"/>
    </location>
    <ligand>
        <name>Zn(2+)</name>
        <dbReference type="ChEBI" id="CHEBI:29105"/>
    </ligand>
</feature>
<comment type="similarity">
    <text evidence="1">Belongs to the beta-class carbonic anhydrase family.</text>
</comment>
<evidence type="ECO:0000256" key="2">
    <source>
        <dbReference type="PIRSR" id="PIRSR601765-1"/>
    </source>
</evidence>
<gene>
    <name evidence="3" type="ORF">RG47T_1838</name>
</gene>
<dbReference type="Pfam" id="PF00484">
    <property type="entry name" value="Pro_CA"/>
    <property type="match status" value="1"/>
</dbReference>
<accession>A0A1Q5ZXB7</accession>
<keyword evidence="2" id="KW-0862">Zinc</keyword>
<dbReference type="Gene3D" id="3.40.1050.10">
    <property type="entry name" value="Carbonic anhydrase"/>
    <property type="match status" value="1"/>
</dbReference>
<reference evidence="3 4" key="1">
    <citation type="submission" date="2016-11" db="EMBL/GenBank/DDBJ databases">
        <title>Whole Genome Sequencing of Mucilaginibacter polytrichastri RG4-7(T) isolated from the moss sample.</title>
        <authorList>
            <person name="Li Y."/>
        </authorList>
    </citation>
    <scope>NUCLEOTIDE SEQUENCE [LARGE SCALE GENOMIC DNA]</scope>
    <source>
        <strain evidence="3 4">RG4-7</strain>
    </source>
</reference>
<dbReference type="EMBL" id="MPPL01000001">
    <property type="protein sequence ID" value="OKS86382.1"/>
    <property type="molecule type" value="Genomic_DNA"/>
</dbReference>
<dbReference type="SMART" id="SM00947">
    <property type="entry name" value="Pro_CA"/>
    <property type="match status" value="1"/>
</dbReference>
<dbReference type="InterPro" id="IPR036874">
    <property type="entry name" value="Carbonic_anhydrase_sf"/>
</dbReference>
<dbReference type="AlphaFoldDB" id="A0A1Q5ZXB7"/>
<organism evidence="3 4">
    <name type="scientific">Mucilaginibacter polytrichastri</name>
    <dbReference type="NCBI Taxonomy" id="1302689"/>
    <lineage>
        <taxon>Bacteria</taxon>
        <taxon>Pseudomonadati</taxon>
        <taxon>Bacteroidota</taxon>
        <taxon>Sphingobacteriia</taxon>
        <taxon>Sphingobacteriales</taxon>
        <taxon>Sphingobacteriaceae</taxon>
        <taxon>Mucilaginibacter</taxon>
    </lineage>
</organism>
<keyword evidence="4" id="KW-1185">Reference proteome</keyword>
<dbReference type="Proteomes" id="UP000186720">
    <property type="component" value="Unassembled WGS sequence"/>
</dbReference>
<name>A0A1Q5ZXB7_9SPHI</name>
<dbReference type="PANTHER" id="PTHR11002:SF79">
    <property type="entry name" value="CARBONIC ANHYDRASE 2"/>
    <property type="match status" value="1"/>
</dbReference>
<sequence length="120" mass="12952">MYTHSKETQSSLTPIAALQILKEGNQRFINNLKANRNLLQQVNETSAGQFPFATILSCIDSRTSAELIFDQGLGDIFSIRIAGNILNEDILGSMEFATKVVGTKIIVVLGHTKCGAIVGA</sequence>
<dbReference type="PANTHER" id="PTHR11002">
    <property type="entry name" value="CARBONIC ANHYDRASE"/>
    <property type="match status" value="1"/>
</dbReference>
<feature type="binding site" evidence="2">
    <location>
        <position position="111"/>
    </location>
    <ligand>
        <name>Zn(2+)</name>
        <dbReference type="ChEBI" id="CHEBI:29105"/>
    </ligand>
</feature>
<keyword evidence="2" id="KW-0479">Metal-binding</keyword>
<dbReference type="STRING" id="1302689.RG47T_1838"/>
<dbReference type="GO" id="GO:0008270">
    <property type="term" value="F:zinc ion binding"/>
    <property type="evidence" value="ECO:0007669"/>
    <property type="project" value="InterPro"/>
</dbReference>
<dbReference type="InterPro" id="IPR001765">
    <property type="entry name" value="Carbonic_anhydrase"/>
</dbReference>
<comment type="caution">
    <text evidence="3">The sequence shown here is derived from an EMBL/GenBank/DDBJ whole genome shotgun (WGS) entry which is preliminary data.</text>
</comment>
<evidence type="ECO:0000256" key="1">
    <source>
        <dbReference type="ARBA" id="ARBA00006217"/>
    </source>
</evidence>
<comment type="cofactor">
    <cofactor evidence="2">
        <name>Zn(2+)</name>
        <dbReference type="ChEBI" id="CHEBI:29105"/>
    </cofactor>
    <text evidence="2">Binds 1 zinc ion per subunit.</text>
</comment>
<protein>
    <submittedName>
        <fullName evidence="3">Carbonic anhydrase</fullName>
    </submittedName>
</protein>
<proteinExistence type="inferred from homology"/>
<evidence type="ECO:0000313" key="4">
    <source>
        <dbReference type="Proteomes" id="UP000186720"/>
    </source>
</evidence>
<dbReference type="GO" id="GO:0004089">
    <property type="term" value="F:carbonate dehydratase activity"/>
    <property type="evidence" value="ECO:0007669"/>
    <property type="project" value="InterPro"/>
</dbReference>
<feature type="binding site" evidence="2">
    <location>
        <position position="60"/>
    </location>
    <ligand>
        <name>Zn(2+)</name>
        <dbReference type="ChEBI" id="CHEBI:29105"/>
    </ligand>
</feature>
<dbReference type="SUPFAM" id="SSF53056">
    <property type="entry name" value="beta-carbonic anhydrase, cab"/>
    <property type="match status" value="1"/>
</dbReference>
<feature type="binding site" evidence="2">
    <location>
        <position position="58"/>
    </location>
    <ligand>
        <name>Zn(2+)</name>
        <dbReference type="ChEBI" id="CHEBI:29105"/>
    </ligand>
</feature>
<evidence type="ECO:0000313" key="3">
    <source>
        <dbReference type="EMBL" id="OKS86382.1"/>
    </source>
</evidence>